<dbReference type="OrthoDB" id="1653543at2"/>
<dbReference type="Proteomes" id="UP000069771">
    <property type="component" value="Chromosome"/>
</dbReference>
<protein>
    <recommendedName>
        <fullName evidence="6">Transposase IS204/IS1001/IS1096/IS1165 zinc-finger domain-containing protein</fullName>
    </recommendedName>
</protein>
<name>A0A140DTL8_9FIRM</name>
<keyword evidence="5" id="KW-1185">Reference proteome</keyword>
<evidence type="ECO:0000259" key="2">
    <source>
        <dbReference type="Pfam" id="PF13542"/>
    </source>
</evidence>
<dbReference type="STRING" id="1702221.AALO17_08610"/>
<dbReference type="AlphaFoldDB" id="A0A140DTL8"/>
<proteinExistence type="predicted"/>
<dbReference type="Pfam" id="PF01610">
    <property type="entry name" value="DDE_Tnp_ISL3"/>
    <property type="match status" value="1"/>
</dbReference>
<organism evidence="4 5">
    <name type="scientific">Faecalibaculum rodentium</name>
    <dbReference type="NCBI Taxonomy" id="1702221"/>
    <lineage>
        <taxon>Bacteria</taxon>
        <taxon>Bacillati</taxon>
        <taxon>Bacillota</taxon>
        <taxon>Erysipelotrichia</taxon>
        <taxon>Erysipelotrichales</taxon>
        <taxon>Erysipelotrichaceae</taxon>
        <taxon>Faecalibaculum</taxon>
    </lineage>
</organism>
<feature type="domain" description="Transposase IS204/IS1001/IS1096/IS1165 zinc-finger" evidence="3">
    <location>
        <begin position="48"/>
        <end position="92"/>
    </location>
</feature>
<accession>A0A140DTL8</accession>
<dbReference type="PANTHER" id="PTHR33498">
    <property type="entry name" value="TRANSPOSASE FOR INSERTION SEQUENCE ELEMENT IS1557"/>
    <property type="match status" value="1"/>
</dbReference>
<dbReference type="Pfam" id="PF13542">
    <property type="entry name" value="HTH_Tnp_ISL3"/>
    <property type="match status" value="1"/>
</dbReference>
<dbReference type="EMBL" id="CP011391">
    <property type="protein sequence ID" value="AMK53995.1"/>
    <property type="molecule type" value="Genomic_DNA"/>
</dbReference>
<dbReference type="InterPro" id="IPR002560">
    <property type="entry name" value="Transposase_DDE"/>
</dbReference>
<dbReference type="InterPro" id="IPR029261">
    <property type="entry name" value="Transposase_Znf"/>
</dbReference>
<sequence>MMAVKVKNSLENTALELFGLDASRVQNISTSPGIGQMLVEVTLVPAFPECPRCGGHNIVVFNYTPRVINHDVLTDRKCTLIYNARRYKCKDCHRTYGEDNPFAMKRQRISILTGKAIIEDLRSPNETFASVGERHHVSATTVMKIFDMCVSYPVPVKLCRVMQIDETYSFKSDDSKYVCMLLDYDAQSPVDVLPSRKKEYLAAYFRKFPRSERDRVEYISSDMYRPGPMSRKRTLILESRQILPILRKISSASSLDSGAHYPLDPFLLPSSKESISDSSWLKAHQSTRG</sequence>
<feature type="domain" description="Transposase IS204/IS1001/IS1096/IS1165 DDE" evidence="1">
    <location>
        <begin position="164"/>
        <end position="226"/>
    </location>
</feature>
<dbReference type="InterPro" id="IPR032877">
    <property type="entry name" value="Transposase_HTH"/>
</dbReference>
<reference evidence="4 5" key="1">
    <citation type="journal article" date="2016" name="Gut Pathog.">
        <title>Whole genome sequencing of "Faecalibaculum rodentium" ALO17, isolated from C57BL/6J laboratory mouse feces.</title>
        <authorList>
            <person name="Lim S."/>
            <person name="Chang D.H."/>
            <person name="Ahn S."/>
            <person name="Kim B.C."/>
        </authorList>
    </citation>
    <scope>NUCLEOTIDE SEQUENCE [LARGE SCALE GENOMIC DNA]</scope>
    <source>
        <strain evidence="4 5">Alo17</strain>
    </source>
</reference>
<dbReference type="RefSeq" id="WP_082743232.1">
    <property type="nucleotide sequence ID" value="NZ_CP011391.1"/>
</dbReference>
<feature type="domain" description="Transposase IS204/IS1001/IS1096/IS1165 helix-turn-helix" evidence="2">
    <location>
        <begin position="98"/>
        <end position="149"/>
    </location>
</feature>
<evidence type="ECO:0008006" key="6">
    <source>
        <dbReference type="Google" id="ProtNLM"/>
    </source>
</evidence>
<dbReference type="GeneID" id="78477663"/>
<evidence type="ECO:0000313" key="4">
    <source>
        <dbReference type="EMBL" id="AMK53995.1"/>
    </source>
</evidence>
<evidence type="ECO:0000259" key="3">
    <source>
        <dbReference type="Pfam" id="PF14690"/>
    </source>
</evidence>
<evidence type="ECO:0000259" key="1">
    <source>
        <dbReference type="Pfam" id="PF01610"/>
    </source>
</evidence>
<gene>
    <name evidence="4" type="ORF">AALO17_08610</name>
</gene>
<dbReference type="InterPro" id="IPR047951">
    <property type="entry name" value="Transpos_ISL3"/>
</dbReference>
<dbReference type="Pfam" id="PF14690">
    <property type="entry name" value="Zn_ribbon_ISL3"/>
    <property type="match status" value="1"/>
</dbReference>
<dbReference type="KEGG" id="fro:AALO17_08610"/>
<evidence type="ECO:0000313" key="5">
    <source>
        <dbReference type="Proteomes" id="UP000069771"/>
    </source>
</evidence>
<dbReference type="PANTHER" id="PTHR33498:SF1">
    <property type="entry name" value="TRANSPOSASE FOR INSERTION SEQUENCE ELEMENT IS1557"/>
    <property type="match status" value="1"/>
</dbReference>